<dbReference type="GO" id="GO:0005886">
    <property type="term" value="C:plasma membrane"/>
    <property type="evidence" value="ECO:0007669"/>
    <property type="project" value="UniProtKB-SubCell"/>
</dbReference>
<dbReference type="InterPro" id="IPR051612">
    <property type="entry name" value="Teichoic_Acid_Biosynth"/>
</dbReference>
<name>A0A2X4WIC1_LEDLE</name>
<keyword evidence="4 7" id="KW-0808">Transferase</keyword>
<reference evidence="7 8" key="1">
    <citation type="submission" date="2018-06" db="EMBL/GenBank/DDBJ databases">
        <authorList>
            <consortium name="Pathogen Informatics"/>
            <person name="Doyle S."/>
        </authorList>
    </citation>
    <scope>NUCLEOTIDE SEQUENCE [LARGE SCALE GENOMIC DNA]</scope>
    <source>
        <strain evidence="7 8">NCTC4824</strain>
    </source>
</reference>
<keyword evidence="5" id="KW-0777">Teichoic acid biosynthesis</keyword>
<proteinExistence type="inferred from homology"/>
<dbReference type="GO" id="GO:0047355">
    <property type="term" value="F:CDP-glycerol glycerophosphotransferase activity"/>
    <property type="evidence" value="ECO:0007669"/>
    <property type="project" value="UniProtKB-EC"/>
</dbReference>
<dbReference type="GO" id="GO:0019350">
    <property type="term" value="P:teichoic acid biosynthetic process"/>
    <property type="evidence" value="ECO:0007669"/>
    <property type="project" value="UniProtKB-KW"/>
</dbReference>
<dbReference type="InterPro" id="IPR043149">
    <property type="entry name" value="TagF_N"/>
</dbReference>
<comment type="subcellular location">
    <subcellularLocation>
        <location evidence="1">Cell membrane</location>
        <topology evidence="1">Peripheral membrane protein</topology>
    </subcellularLocation>
</comment>
<dbReference type="Gene3D" id="3.40.50.12580">
    <property type="match status" value="1"/>
</dbReference>
<evidence type="ECO:0000313" key="8">
    <source>
        <dbReference type="Proteomes" id="UP000249134"/>
    </source>
</evidence>
<comment type="similarity">
    <text evidence="2">Belongs to the CDP-glycerol glycerophosphotransferase family.</text>
</comment>
<evidence type="ECO:0000256" key="5">
    <source>
        <dbReference type="ARBA" id="ARBA00022944"/>
    </source>
</evidence>
<evidence type="ECO:0000313" key="7">
    <source>
        <dbReference type="EMBL" id="SQI62881.1"/>
    </source>
</evidence>
<keyword evidence="8" id="KW-1185">Reference proteome</keyword>
<evidence type="ECO:0000256" key="2">
    <source>
        <dbReference type="ARBA" id="ARBA00010488"/>
    </source>
</evidence>
<dbReference type="PANTHER" id="PTHR37316">
    <property type="entry name" value="TEICHOIC ACID GLYCEROL-PHOSPHATE PRIMASE"/>
    <property type="match status" value="1"/>
</dbReference>
<dbReference type="PANTHER" id="PTHR37316:SF2">
    <property type="entry name" value="TEICHOIC ACID RIBITOL-PHOSPHATE POLYMERASE TARK"/>
    <property type="match status" value="1"/>
</dbReference>
<dbReference type="SUPFAM" id="SSF53756">
    <property type="entry name" value="UDP-Glycosyltransferase/glycogen phosphorylase"/>
    <property type="match status" value="1"/>
</dbReference>
<sequence length="384" mass="45198">MGNLRLMPTIVVKYVLRGFYSLFSLLFKVDPYKVTFASYRSDQIKDNLAFINKELLEKYPMYKRHFVFKKFDSSAVGKVTYIFHMIHACFHMATSRYFIVDDYYFPIYVIKPRKEVDIIQLWHSAGALKKFGFSTVGKSFGPSKEYLKHVSIHSNYTKVFVSSSEIIPYFSEAFNMPKEQIHPLGVPRTDYFFAEDMIEELRSRLYETYPDLANKKILLYAPTFRGKSHYQDQFELPFDIEEMEGSLGDDYALLIHLHPYMQKALEVSGEGFAYHIKDAFVIQELLAVSDILITDYSTVFFDYSLLNRPMIFYPYDLEDYKRSRDFYYTYEDIIPGPMAMDTATLIELIKEGLYNVDQISHFRDRFFDIQDGKATERIVENIFG</sequence>
<gene>
    <name evidence="7" type="primary">tarK</name>
    <name evidence="7" type="ORF">NCTC4824_03821</name>
</gene>
<organism evidence="7 8">
    <name type="scientific">Lederbergia lenta</name>
    <name type="common">Bacillus lentus</name>
    <dbReference type="NCBI Taxonomy" id="1467"/>
    <lineage>
        <taxon>Bacteria</taxon>
        <taxon>Bacillati</taxon>
        <taxon>Bacillota</taxon>
        <taxon>Bacilli</taxon>
        <taxon>Bacillales</taxon>
        <taxon>Bacillaceae</taxon>
        <taxon>Lederbergia</taxon>
    </lineage>
</organism>
<dbReference type="AlphaFoldDB" id="A0A2X4WIC1"/>
<dbReference type="RefSeq" id="WP_066144240.1">
    <property type="nucleotide sequence ID" value="NZ_CBCSGM010000004.1"/>
</dbReference>
<dbReference type="KEGG" id="blen:NCTC4824_03821"/>
<dbReference type="Pfam" id="PF04464">
    <property type="entry name" value="Glyphos_transf"/>
    <property type="match status" value="1"/>
</dbReference>
<evidence type="ECO:0000256" key="6">
    <source>
        <dbReference type="ARBA" id="ARBA00023136"/>
    </source>
</evidence>
<dbReference type="InterPro" id="IPR007554">
    <property type="entry name" value="Glycerophosphate_synth"/>
</dbReference>
<dbReference type="EC" id="2.7.8.12" evidence="7"/>
<protein>
    <submittedName>
        <fullName evidence="7">Ribitolphosphotransferase</fullName>
        <ecNumber evidence="7">2.7.8.-</ecNumber>
        <ecNumber evidence="7">2.7.8.12</ecNumber>
    </submittedName>
</protein>
<dbReference type="EMBL" id="LS483476">
    <property type="protein sequence ID" value="SQI62881.1"/>
    <property type="molecule type" value="Genomic_DNA"/>
</dbReference>
<dbReference type="Gene3D" id="3.40.50.11820">
    <property type="match status" value="1"/>
</dbReference>
<dbReference type="EC" id="2.7.8.-" evidence="7"/>
<keyword evidence="3" id="KW-1003">Cell membrane</keyword>
<evidence type="ECO:0000256" key="1">
    <source>
        <dbReference type="ARBA" id="ARBA00004202"/>
    </source>
</evidence>
<dbReference type="InterPro" id="IPR043148">
    <property type="entry name" value="TagF_C"/>
</dbReference>
<keyword evidence="6" id="KW-0472">Membrane</keyword>
<dbReference type="STRING" id="1348624.GCA_001591545_03113"/>
<evidence type="ECO:0000256" key="3">
    <source>
        <dbReference type="ARBA" id="ARBA00022475"/>
    </source>
</evidence>
<dbReference type="Proteomes" id="UP000249134">
    <property type="component" value="Chromosome 1"/>
</dbReference>
<accession>A0A2X4WIC1</accession>
<evidence type="ECO:0000256" key="4">
    <source>
        <dbReference type="ARBA" id="ARBA00022679"/>
    </source>
</evidence>